<dbReference type="SMART" id="SM00173">
    <property type="entry name" value="RAS"/>
    <property type="match status" value="1"/>
</dbReference>
<feature type="compositionally biased region" description="Polar residues" evidence="4">
    <location>
        <begin position="824"/>
        <end position="836"/>
    </location>
</feature>
<feature type="region of interest" description="Disordered" evidence="4">
    <location>
        <begin position="656"/>
        <end position="676"/>
    </location>
</feature>
<feature type="compositionally biased region" description="Basic residues" evidence="4">
    <location>
        <begin position="436"/>
        <end position="453"/>
    </location>
</feature>
<feature type="region of interest" description="Disordered" evidence="4">
    <location>
        <begin position="1"/>
        <end position="106"/>
    </location>
</feature>
<feature type="compositionally biased region" description="Basic and acidic residues" evidence="4">
    <location>
        <begin position="157"/>
        <end position="166"/>
    </location>
</feature>
<evidence type="ECO:0000256" key="2">
    <source>
        <dbReference type="ARBA" id="ARBA00023134"/>
    </source>
</evidence>
<feature type="compositionally biased region" description="Polar residues" evidence="4">
    <location>
        <begin position="1561"/>
        <end position="1575"/>
    </location>
</feature>
<feature type="region of interest" description="Disordered" evidence="4">
    <location>
        <begin position="1099"/>
        <end position="1141"/>
    </location>
</feature>
<feature type="compositionally biased region" description="Basic and acidic residues" evidence="4">
    <location>
        <begin position="1106"/>
        <end position="1129"/>
    </location>
</feature>
<feature type="region of interest" description="Disordered" evidence="4">
    <location>
        <begin position="600"/>
        <end position="643"/>
    </location>
</feature>
<feature type="compositionally biased region" description="Basic and acidic residues" evidence="4">
    <location>
        <begin position="31"/>
        <end position="98"/>
    </location>
</feature>
<dbReference type="SMART" id="SM00174">
    <property type="entry name" value="RHO"/>
    <property type="match status" value="1"/>
</dbReference>
<feature type="compositionally biased region" description="Basic and acidic residues" evidence="4">
    <location>
        <begin position="1473"/>
        <end position="1500"/>
    </location>
</feature>
<keyword evidence="3" id="KW-0449">Lipoprotein</keyword>
<name>A0A3Q2QQJ0_FUNHE</name>
<protein>
    <submittedName>
        <fullName evidence="5">Ras-related protein Rab-44</fullName>
    </submittedName>
</protein>
<dbReference type="InterPro" id="IPR001806">
    <property type="entry name" value="Small_GTPase"/>
</dbReference>
<feature type="compositionally biased region" description="Basic residues" evidence="4">
    <location>
        <begin position="935"/>
        <end position="950"/>
    </location>
</feature>
<evidence type="ECO:0000313" key="6">
    <source>
        <dbReference type="Proteomes" id="UP000265000"/>
    </source>
</evidence>
<feature type="compositionally biased region" description="Basic and acidic residues" evidence="4">
    <location>
        <begin position="1374"/>
        <end position="1393"/>
    </location>
</feature>
<feature type="region of interest" description="Disordered" evidence="4">
    <location>
        <begin position="121"/>
        <end position="468"/>
    </location>
</feature>
<dbReference type="SUPFAM" id="SSF52540">
    <property type="entry name" value="P-loop containing nucleoside triphosphate hydrolases"/>
    <property type="match status" value="1"/>
</dbReference>
<sequence length="1850" mass="203252">MQYNCPETDLKILTQESRSEDQDEPEAGNELSHKLEEDSLLDKSDVLESKDKALQDKEGVCPEHSDKAAKQANEHKDPPTDIEGSLKIDHTSESEAHGVPKYPETVLGDMIDQAEIISSIQPELSVKSNDGSDTKQEVLPADDQQNQGFTTEGNMKSLDETNKDDYLYDSNETSISSPVEVNTTSQVDDDRGLIGDIKHSSDNSQSQEAPGSVNELSNKEKLGSSHKSKERQQDKDFKEEVKEKFSGDETAQIPLDTQIMSQEELSLDMEHDNVLPVSHGSTLLSISAPGESLEVQNSPSKMSAGNDQESLIPANVNILQGQDKSKTDISMELSNQSLEETSGHQSNPLDSESGIHQTREVVGPYTDDDVRQSQEHEALHTQVQEPQQVDGTVDVQVEEGGVFVGDTKTNPADPRVQDNSLSADQETDAGFSFGGSRRKLGSSRRNKGRRQRKGSTEEVLEDDEMFESADTRNTVSENIVNAAHEDVNSTQIQDSLQAYSYKTVSGDAAENLKIISGTPTDQAEACELKINSIEDITTKGEASSSKEIQSDGLGLKNEETVQHDARPNINQIFHQDKEGPFREMEGNTFVLPNFQSENIVSNSQPQESPESVVEQTKEEPHSRRKLGSSRRNKGNSKAKDPTVETYNELMKAVEENASRNEPCEKRTEIRAQDQEQSMEIVPDEVVANDSPQTEDVNVGSSGCATMGIQPSSTLDQAVINTSSCAPITDRELNTPHSRDQEEYRELCIQHENSQESLLSSEPHACPPITEMHAEESSNSEHANSESREGDGFKKGLEQETEPAQNPDMLLSTEKDGGDAAGNPKANSKNLFNQTGKKSTEEDTEMLQPDKNVHKKDIFAPPERTTEKSSDVYQAQFEYSVEQCSVSSPHEMCSADGEENSHIIFQSDKDATLDSQHQDTCQSLKDDAHSGLKASGSRRKLGSSRRNKGRKHDQVTEQNQESKVEASENTGDDDATEMLAAKPAVQEELENLTLPENVATFRSAVSEKLLLENTVSSHDILEDSTIATSDLNLISKQENSVKSNAETKEKDANLIDETEDSIQLTGHDTDIKGLMQSDQATVWRGDSDMQSDLFHDGIISPGPESVHVTDQEEGLQRQNRETLSGKKEPPGAEVQLQQTNKDRETIGFVTTEDCSSEVESSMDVRNLKQEEEGEQCMFATAQQKENSNEFVSASQEPAMDAFHKGGISTTLNTLESQREKPQVTSKQKKRKIGSSRRTPMSRKREGETNVSDDTEESDFGAKADTMNVGEKGVVGEVPVNVEAIQGEDVQPQQATSTQQRTPETKTSDGLTRSNMSMDFPPEQSATIDRIKETQRPEDFTGAETQITSEIAERNGNLLNQPMSSNTDTPGVSLEFSRDLPQKTQGDEHSPENIEVRQVQDVQEQIPSSTTEGIPSQNPEIRNTSQNLTPTNRRRKMGSTRKNLATRTEQEILEAENESTDTVTSSGDGTAASVLEEKETELQLPTEHTDDTSRQGKEKETVEISPFGESLLRALAEEAAEEGPVSQKLMVEAEREQSPAWLSSSPTTSELASGGKRKKFGSNRKSGLQQRKAQQDTQPEDEAGGSTEGQVAHGEGSPGLHKISEVDENEVKAPSSASTLKAAEFSKPGRGGTPEKSLHDNIRLDQESGSQLSFGTTSGTGNSDCYNVVMIGESCVGKTSFMKRAQSGKFSLDLPASVGLDSCKWTVVVDGKPVLLQLWDTAGQERFHSITRQVFHKAQAFLLMYDITCSQSFSAVSYWANSIQEAAPEDVTVLLLGNKSDNAKRQVKTEQGDVLAKEYNFEFMECSAATGENVIEALETVARMLSQRADLLREEVTVLHREPGQRNRSKCC</sequence>
<dbReference type="FunFam" id="3.40.50.300:FF:001129">
    <property type="entry name" value="ras-related protein Rab-44 isoform X2"/>
    <property type="match status" value="1"/>
</dbReference>
<feature type="compositionally biased region" description="Polar residues" evidence="4">
    <location>
        <begin position="1398"/>
        <end position="1429"/>
    </location>
</feature>
<dbReference type="Gene3D" id="3.40.50.300">
    <property type="entry name" value="P-loop containing nucleotide triphosphate hydrolases"/>
    <property type="match status" value="1"/>
</dbReference>
<feature type="compositionally biased region" description="Basic and acidic residues" evidence="4">
    <location>
        <begin position="188"/>
        <end position="201"/>
    </location>
</feature>
<feature type="compositionally biased region" description="Basic residues" evidence="4">
    <location>
        <begin position="622"/>
        <end position="636"/>
    </location>
</feature>
<feature type="compositionally biased region" description="Polar residues" evidence="4">
    <location>
        <begin position="1538"/>
        <end position="1549"/>
    </location>
</feature>
<feature type="compositionally biased region" description="Polar residues" evidence="4">
    <location>
        <begin position="1289"/>
        <end position="1300"/>
    </location>
</feature>
<proteinExistence type="predicted"/>
<dbReference type="PROSITE" id="PS51420">
    <property type="entry name" value="RHO"/>
    <property type="match status" value="1"/>
</dbReference>
<dbReference type="NCBIfam" id="TIGR00231">
    <property type="entry name" value="small_GTP"/>
    <property type="match status" value="1"/>
</dbReference>
<feature type="compositionally biased region" description="Basic and acidic residues" evidence="4">
    <location>
        <begin position="782"/>
        <end position="797"/>
    </location>
</feature>
<feature type="compositionally biased region" description="Polar residues" evidence="4">
    <location>
        <begin position="294"/>
        <end position="309"/>
    </location>
</feature>
<dbReference type="PRINTS" id="PR00449">
    <property type="entry name" value="RASTRNSFRMNG"/>
</dbReference>
<evidence type="ECO:0000256" key="4">
    <source>
        <dbReference type="SAM" id="MobiDB-lite"/>
    </source>
</evidence>
<evidence type="ECO:0000256" key="1">
    <source>
        <dbReference type="ARBA" id="ARBA00022741"/>
    </source>
</evidence>
<feature type="compositionally biased region" description="Polar residues" evidence="4">
    <location>
        <begin position="600"/>
        <end position="609"/>
    </location>
</feature>
<dbReference type="Pfam" id="PF00071">
    <property type="entry name" value="Ras"/>
    <property type="match status" value="1"/>
</dbReference>
<dbReference type="InterPro" id="IPR050227">
    <property type="entry name" value="Rab"/>
</dbReference>
<feature type="compositionally biased region" description="Basic and acidic residues" evidence="4">
    <location>
        <begin position="850"/>
        <end position="869"/>
    </location>
</feature>
<reference evidence="5" key="1">
    <citation type="submission" date="2025-08" db="UniProtKB">
        <authorList>
            <consortium name="Ensembl"/>
        </authorList>
    </citation>
    <scope>IDENTIFICATION</scope>
</reference>
<feature type="compositionally biased region" description="Basic and acidic residues" evidence="4">
    <location>
        <begin position="951"/>
        <end position="965"/>
    </location>
</feature>
<dbReference type="STRING" id="8078.ENSFHEP00000029744"/>
<feature type="compositionally biased region" description="Polar residues" evidence="4">
    <location>
        <begin position="1306"/>
        <end position="1315"/>
    </location>
</feature>
<feature type="compositionally biased region" description="Low complexity" evidence="4">
    <location>
        <begin position="1267"/>
        <end position="1281"/>
    </location>
</feature>
<feature type="region of interest" description="Disordered" evidence="4">
    <location>
        <begin position="1210"/>
        <end position="1636"/>
    </location>
</feature>
<evidence type="ECO:0000313" key="5">
    <source>
        <dbReference type="Ensembl" id="ENSFHEP00000029744.1"/>
    </source>
</evidence>
<feature type="compositionally biased region" description="Polar residues" evidence="4">
    <location>
        <begin position="143"/>
        <end position="154"/>
    </location>
</feature>
<feature type="compositionally biased region" description="Basic and acidic residues" evidence="4">
    <location>
        <begin position="1327"/>
        <end position="1337"/>
    </location>
</feature>
<dbReference type="GO" id="GO:0005525">
    <property type="term" value="F:GTP binding"/>
    <property type="evidence" value="ECO:0007669"/>
    <property type="project" value="UniProtKB-KW"/>
</dbReference>
<dbReference type="Proteomes" id="UP000265000">
    <property type="component" value="Unplaced"/>
</dbReference>
<feature type="compositionally biased region" description="Polar residues" evidence="4">
    <location>
        <begin position="332"/>
        <end position="356"/>
    </location>
</feature>
<dbReference type="CDD" id="cd00154">
    <property type="entry name" value="Rab"/>
    <property type="match status" value="1"/>
</dbReference>
<organism evidence="5 6">
    <name type="scientific">Fundulus heteroclitus</name>
    <name type="common">Killifish</name>
    <name type="synonym">Mummichog</name>
    <dbReference type="NCBI Taxonomy" id="8078"/>
    <lineage>
        <taxon>Eukaryota</taxon>
        <taxon>Metazoa</taxon>
        <taxon>Chordata</taxon>
        <taxon>Craniata</taxon>
        <taxon>Vertebrata</taxon>
        <taxon>Euteleostomi</taxon>
        <taxon>Actinopterygii</taxon>
        <taxon>Neopterygii</taxon>
        <taxon>Teleostei</taxon>
        <taxon>Neoteleostei</taxon>
        <taxon>Acanthomorphata</taxon>
        <taxon>Ovalentaria</taxon>
        <taxon>Atherinomorphae</taxon>
        <taxon>Cyprinodontiformes</taxon>
        <taxon>Fundulidae</taxon>
        <taxon>Fundulus</taxon>
    </lineage>
</organism>
<feature type="compositionally biased region" description="Polar residues" evidence="4">
    <location>
        <begin position="170"/>
        <end position="186"/>
    </location>
</feature>
<feature type="compositionally biased region" description="Acidic residues" evidence="4">
    <location>
        <begin position="458"/>
        <end position="467"/>
    </location>
</feature>
<feature type="compositionally biased region" description="Polar residues" evidence="4">
    <location>
        <begin position="381"/>
        <end position="390"/>
    </location>
</feature>
<feature type="compositionally biased region" description="Basic and acidic residues" evidence="4">
    <location>
        <begin position="368"/>
        <end position="379"/>
    </location>
</feature>
<keyword evidence="6" id="KW-1185">Reference proteome</keyword>
<feature type="compositionally biased region" description="Low complexity" evidence="4">
    <location>
        <begin position="1458"/>
        <end position="1468"/>
    </location>
</feature>
<feature type="region of interest" description="Disordered" evidence="4">
    <location>
        <begin position="753"/>
        <end position="870"/>
    </location>
</feature>
<accession>A0A3Q2QQJ0</accession>
<dbReference type="PROSITE" id="PS51421">
    <property type="entry name" value="RAS"/>
    <property type="match status" value="1"/>
</dbReference>
<dbReference type="PROSITE" id="PS51419">
    <property type="entry name" value="RAB"/>
    <property type="match status" value="1"/>
</dbReference>
<dbReference type="SMART" id="SM00175">
    <property type="entry name" value="RAB"/>
    <property type="match status" value="1"/>
</dbReference>
<dbReference type="InterPro" id="IPR027417">
    <property type="entry name" value="P-loop_NTPase"/>
</dbReference>
<keyword evidence="1" id="KW-0547">Nucleotide-binding</keyword>
<feature type="compositionally biased region" description="Basic and acidic residues" evidence="4">
    <location>
        <begin position="1600"/>
        <end position="1609"/>
    </location>
</feature>
<keyword evidence="2" id="KW-0342">GTP-binding</keyword>
<dbReference type="GeneTree" id="ENSGT00940000160379"/>
<feature type="compositionally biased region" description="Basic and acidic residues" evidence="4">
    <location>
        <begin position="656"/>
        <end position="673"/>
    </location>
</feature>
<dbReference type="InterPro" id="IPR005225">
    <property type="entry name" value="Small_GTP-bd"/>
</dbReference>
<dbReference type="GO" id="GO:0003924">
    <property type="term" value="F:GTPase activity"/>
    <property type="evidence" value="ECO:0007669"/>
    <property type="project" value="InterPro"/>
</dbReference>
<feature type="region of interest" description="Disordered" evidence="4">
    <location>
        <begin position="883"/>
        <end position="973"/>
    </location>
</feature>
<feature type="compositionally biased region" description="Basic and acidic residues" evidence="4">
    <location>
        <begin position="230"/>
        <end position="247"/>
    </location>
</feature>
<evidence type="ECO:0000256" key="3">
    <source>
        <dbReference type="ARBA" id="ARBA00023288"/>
    </source>
</evidence>
<dbReference type="PANTHER" id="PTHR47977">
    <property type="entry name" value="RAS-RELATED PROTEIN RAB"/>
    <property type="match status" value="1"/>
</dbReference>
<reference evidence="5" key="2">
    <citation type="submission" date="2025-09" db="UniProtKB">
        <authorList>
            <consortium name="Ensembl"/>
        </authorList>
    </citation>
    <scope>IDENTIFICATION</scope>
</reference>
<dbReference type="Ensembl" id="ENSFHET00000032263.1">
    <property type="protein sequence ID" value="ENSFHEP00000029744.1"/>
    <property type="gene ID" value="ENSFHEG00000014620.1"/>
</dbReference>
<dbReference type="SMART" id="SM00176">
    <property type="entry name" value="RAN"/>
    <property type="match status" value="1"/>
</dbReference>
<feature type="compositionally biased region" description="Polar residues" evidence="4">
    <location>
        <begin position="1355"/>
        <end position="1368"/>
    </location>
</feature>
<feature type="compositionally biased region" description="Polar residues" evidence="4">
    <location>
        <begin position="912"/>
        <end position="922"/>
    </location>
</feature>